<evidence type="ECO:0000313" key="3">
    <source>
        <dbReference type="Proteomes" id="UP000265618"/>
    </source>
</evidence>
<name>A0A391NQ66_9EUKA</name>
<feature type="non-terminal residue" evidence="2">
    <location>
        <position position="1"/>
    </location>
</feature>
<feature type="region of interest" description="Disordered" evidence="1">
    <location>
        <begin position="1"/>
        <end position="65"/>
    </location>
</feature>
<organism evidence="2 3">
    <name type="scientific">Kipferlia bialata</name>
    <dbReference type="NCBI Taxonomy" id="797122"/>
    <lineage>
        <taxon>Eukaryota</taxon>
        <taxon>Metamonada</taxon>
        <taxon>Carpediemonas-like organisms</taxon>
        <taxon>Kipferlia</taxon>
    </lineage>
</organism>
<gene>
    <name evidence="2" type="ORF">KIPB_011347</name>
</gene>
<proteinExistence type="predicted"/>
<feature type="compositionally biased region" description="Pro residues" evidence="1">
    <location>
        <begin position="12"/>
        <end position="23"/>
    </location>
</feature>
<evidence type="ECO:0000313" key="2">
    <source>
        <dbReference type="EMBL" id="GCA63684.1"/>
    </source>
</evidence>
<reference evidence="2 3" key="1">
    <citation type="journal article" date="2018" name="PLoS ONE">
        <title>The draft genome of Kipferlia bialata reveals reductive genome evolution in fornicate parasites.</title>
        <authorList>
            <person name="Tanifuji G."/>
            <person name="Takabayashi S."/>
            <person name="Kume K."/>
            <person name="Takagi M."/>
            <person name="Nakayama T."/>
            <person name="Kamikawa R."/>
            <person name="Inagaki Y."/>
            <person name="Hashimoto T."/>
        </authorList>
    </citation>
    <scope>NUCLEOTIDE SEQUENCE [LARGE SCALE GENOMIC DNA]</scope>
    <source>
        <strain evidence="2">NY0173</strain>
    </source>
</reference>
<accession>A0A391NQ66</accession>
<keyword evidence="3" id="KW-1185">Reference proteome</keyword>
<dbReference type="EMBL" id="BDIP01004582">
    <property type="protein sequence ID" value="GCA63684.1"/>
    <property type="molecule type" value="Genomic_DNA"/>
</dbReference>
<dbReference type="Proteomes" id="UP000265618">
    <property type="component" value="Unassembled WGS sequence"/>
</dbReference>
<feature type="compositionally biased region" description="Low complexity" evidence="1">
    <location>
        <begin position="32"/>
        <end position="44"/>
    </location>
</feature>
<evidence type="ECO:0000256" key="1">
    <source>
        <dbReference type="SAM" id="MobiDB-lite"/>
    </source>
</evidence>
<dbReference type="AlphaFoldDB" id="A0A391NQ66"/>
<protein>
    <submittedName>
        <fullName evidence="2">Uncharacterized protein</fullName>
    </submittedName>
</protein>
<sequence length="65" mass="6793">AVRQEMRTQAPQAPPRAQPPSAMPPSGFTVEAAPAPTHQPAPAAGGISLPQRRFGNPKVVKKAGW</sequence>
<comment type="caution">
    <text evidence="2">The sequence shown here is derived from an EMBL/GenBank/DDBJ whole genome shotgun (WGS) entry which is preliminary data.</text>
</comment>